<dbReference type="Proteomes" id="UP000724874">
    <property type="component" value="Unassembled WGS sequence"/>
</dbReference>
<protein>
    <submittedName>
        <fullName evidence="1">Uncharacterized protein</fullName>
    </submittedName>
</protein>
<gene>
    <name evidence="1" type="ORF">CPB84DRAFT_1796947</name>
</gene>
<dbReference type="EMBL" id="JADNYJ010000203">
    <property type="protein sequence ID" value="KAF8875029.1"/>
    <property type="molecule type" value="Genomic_DNA"/>
</dbReference>
<keyword evidence="2" id="KW-1185">Reference proteome</keyword>
<evidence type="ECO:0000313" key="2">
    <source>
        <dbReference type="Proteomes" id="UP000724874"/>
    </source>
</evidence>
<organism evidence="1 2">
    <name type="scientific">Gymnopilus junonius</name>
    <name type="common">Spectacular rustgill mushroom</name>
    <name type="synonym">Gymnopilus spectabilis subsp. junonius</name>
    <dbReference type="NCBI Taxonomy" id="109634"/>
    <lineage>
        <taxon>Eukaryota</taxon>
        <taxon>Fungi</taxon>
        <taxon>Dikarya</taxon>
        <taxon>Basidiomycota</taxon>
        <taxon>Agaricomycotina</taxon>
        <taxon>Agaricomycetes</taxon>
        <taxon>Agaricomycetidae</taxon>
        <taxon>Agaricales</taxon>
        <taxon>Agaricineae</taxon>
        <taxon>Hymenogastraceae</taxon>
        <taxon>Gymnopilus</taxon>
    </lineage>
</organism>
<proteinExistence type="predicted"/>
<comment type="caution">
    <text evidence="1">The sequence shown here is derived from an EMBL/GenBank/DDBJ whole genome shotgun (WGS) entry which is preliminary data.</text>
</comment>
<accession>A0A9P5N8Q8</accession>
<sequence>MVALLLKYHSRLLEACLIIEIAEPTPRLSVRTTNQEKNKILCLRVNLKHIM</sequence>
<evidence type="ECO:0000313" key="1">
    <source>
        <dbReference type="EMBL" id="KAF8875029.1"/>
    </source>
</evidence>
<reference evidence="1" key="1">
    <citation type="submission" date="2020-11" db="EMBL/GenBank/DDBJ databases">
        <authorList>
            <consortium name="DOE Joint Genome Institute"/>
            <person name="Ahrendt S."/>
            <person name="Riley R."/>
            <person name="Andreopoulos W."/>
            <person name="LaButti K."/>
            <person name="Pangilinan J."/>
            <person name="Ruiz-duenas F.J."/>
            <person name="Barrasa J.M."/>
            <person name="Sanchez-Garcia M."/>
            <person name="Camarero S."/>
            <person name="Miyauchi S."/>
            <person name="Serrano A."/>
            <person name="Linde D."/>
            <person name="Babiker R."/>
            <person name="Drula E."/>
            <person name="Ayuso-Fernandez I."/>
            <person name="Pacheco R."/>
            <person name="Padilla G."/>
            <person name="Ferreira P."/>
            <person name="Barriuso J."/>
            <person name="Kellner H."/>
            <person name="Castanera R."/>
            <person name="Alfaro M."/>
            <person name="Ramirez L."/>
            <person name="Pisabarro A.G."/>
            <person name="Kuo A."/>
            <person name="Tritt A."/>
            <person name="Lipzen A."/>
            <person name="He G."/>
            <person name="Yan M."/>
            <person name="Ng V."/>
            <person name="Cullen D."/>
            <person name="Martin F."/>
            <person name="Rosso M.-N."/>
            <person name="Henrissat B."/>
            <person name="Hibbett D."/>
            <person name="Martinez A.T."/>
            <person name="Grigoriev I.V."/>
        </authorList>
    </citation>
    <scope>NUCLEOTIDE SEQUENCE</scope>
    <source>
        <strain evidence="1">AH 44721</strain>
    </source>
</reference>
<name>A0A9P5N8Q8_GYMJU</name>
<dbReference type="AlphaFoldDB" id="A0A9P5N8Q8"/>